<dbReference type="EnsemblPlants" id="OGLUM01G21980.1">
    <property type="protein sequence ID" value="OGLUM01G21980.1"/>
    <property type="gene ID" value="OGLUM01G21980"/>
</dbReference>
<reference evidence="1" key="3">
    <citation type="submission" date="2018-05" db="EMBL/GenBank/DDBJ databases">
        <title>OgluRS3 (Oryza glumaepatula Reference Sequence Version 3).</title>
        <authorList>
            <person name="Zhang J."/>
            <person name="Kudrna D."/>
            <person name="Lee S."/>
            <person name="Talag J."/>
            <person name="Welchert J."/>
            <person name="Wing R.A."/>
        </authorList>
    </citation>
    <scope>NUCLEOTIDE SEQUENCE [LARGE SCALE GENOMIC DNA]</scope>
</reference>
<reference evidence="1" key="1">
    <citation type="submission" date="2013-08" db="EMBL/GenBank/DDBJ databases">
        <title>Oryza genome evolution.</title>
        <authorList>
            <person name="Wing R.A."/>
            <person name="Panaud O."/>
            <person name="Oliveira A.C."/>
        </authorList>
    </citation>
    <scope>NUCLEOTIDE SEQUENCE</scope>
</reference>
<evidence type="ECO:0000313" key="2">
    <source>
        <dbReference type="Proteomes" id="UP000026961"/>
    </source>
</evidence>
<dbReference type="Gramene" id="OGLUM01G21980.1">
    <property type="protein sequence ID" value="OGLUM01G21980.1"/>
    <property type="gene ID" value="OGLUM01G21980"/>
</dbReference>
<sequence length="104" mass="11644">MNQGIAIYTTTSPGKQAIVFTRNWGVPSGLALCRHENLLRLWFVGDGELLVVLVAFEHRVDVGIHQLPQPNHQPLQERDKCTYISIKGFRNGAAFSIPSIFARD</sequence>
<reference evidence="1" key="2">
    <citation type="submission" date="2015-04" db="UniProtKB">
        <authorList>
            <consortium name="EnsemblPlants"/>
        </authorList>
    </citation>
    <scope>IDENTIFICATION</scope>
</reference>
<dbReference type="Proteomes" id="UP000026961">
    <property type="component" value="Chromosome 1"/>
</dbReference>
<protein>
    <submittedName>
        <fullName evidence="1">Uncharacterized protein</fullName>
    </submittedName>
</protein>
<dbReference type="AlphaFoldDB" id="A0A0D9YA35"/>
<proteinExistence type="predicted"/>
<keyword evidence="2" id="KW-1185">Reference proteome</keyword>
<evidence type="ECO:0000313" key="1">
    <source>
        <dbReference type="EnsemblPlants" id="OGLUM01G21980.1"/>
    </source>
</evidence>
<accession>A0A0D9YA35</accession>
<name>A0A0D9YA35_9ORYZ</name>
<organism evidence="1">
    <name type="scientific">Oryza glumipatula</name>
    <dbReference type="NCBI Taxonomy" id="40148"/>
    <lineage>
        <taxon>Eukaryota</taxon>
        <taxon>Viridiplantae</taxon>
        <taxon>Streptophyta</taxon>
        <taxon>Embryophyta</taxon>
        <taxon>Tracheophyta</taxon>
        <taxon>Spermatophyta</taxon>
        <taxon>Magnoliopsida</taxon>
        <taxon>Liliopsida</taxon>
        <taxon>Poales</taxon>
        <taxon>Poaceae</taxon>
        <taxon>BOP clade</taxon>
        <taxon>Oryzoideae</taxon>
        <taxon>Oryzeae</taxon>
        <taxon>Oryzinae</taxon>
        <taxon>Oryza</taxon>
    </lineage>
</organism>
<dbReference type="HOGENOM" id="CLU_2254307_0_0_1"/>